<dbReference type="Proteomes" id="UP000234433">
    <property type="component" value="Unassembled WGS sequence"/>
</dbReference>
<organism evidence="1 2">
    <name type="scientific">Brevibacterium antiquum CNRZ 918</name>
    <dbReference type="NCBI Taxonomy" id="1255637"/>
    <lineage>
        <taxon>Bacteria</taxon>
        <taxon>Bacillati</taxon>
        <taxon>Actinomycetota</taxon>
        <taxon>Actinomycetes</taxon>
        <taxon>Micrococcales</taxon>
        <taxon>Brevibacteriaceae</taxon>
        <taxon>Brevibacterium</taxon>
    </lineage>
</organism>
<gene>
    <name evidence="1" type="ORF">BANT918_02812</name>
</gene>
<name>A0A2H1KTK2_9MICO</name>
<evidence type="ECO:0000313" key="2">
    <source>
        <dbReference type="Proteomes" id="UP000234433"/>
    </source>
</evidence>
<sequence length="112" mass="11981">MHADAHRRANPEASDLLNGGLHVVTMPVRFTPGYGSPLAKAQGLGPMLIIGAHSRQDLSNLGVLRLPPLDGDQGTAWFVTEQRTQAVRLFSPQRSALLSSGPRFSVSGQEVP</sequence>
<dbReference type="EMBL" id="FXZD01000010">
    <property type="protein sequence ID" value="SMY03123.1"/>
    <property type="molecule type" value="Genomic_DNA"/>
</dbReference>
<protein>
    <submittedName>
        <fullName evidence="1">Uncharacterized protein</fullName>
    </submittedName>
</protein>
<evidence type="ECO:0000313" key="1">
    <source>
        <dbReference type="EMBL" id="SMY03123.1"/>
    </source>
</evidence>
<dbReference type="AlphaFoldDB" id="A0A2H1KTK2"/>
<proteinExistence type="predicted"/>
<accession>A0A2H1KTK2</accession>
<reference evidence="1 2" key="1">
    <citation type="submission" date="2017-03" db="EMBL/GenBank/DDBJ databases">
        <authorList>
            <person name="Afonso C.L."/>
            <person name="Miller P.J."/>
            <person name="Scott M.A."/>
            <person name="Spackman E."/>
            <person name="Goraichik I."/>
            <person name="Dimitrov K.M."/>
            <person name="Suarez D.L."/>
            <person name="Swayne D.E."/>
        </authorList>
    </citation>
    <scope>NUCLEOTIDE SEQUENCE [LARGE SCALE GENOMIC DNA]</scope>
    <source>
        <strain evidence="1 2">CNRZ 918</strain>
    </source>
</reference>